<dbReference type="InterPro" id="IPR000719">
    <property type="entry name" value="Prot_kinase_dom"/>
</dbReference>
<evidence type="ECO:0000256" key="7">
    <source>
        <dbReference type="ARBA" id="ARBA00022840"/>
    </source>
</evidence>
<reference evidence="13" key="1">
    <citation type="submission" date="1991-05" db="EMBL/GenBank/DDBJ databases">
        <title>A gene whose major transcript encodes only the substrate binding domain of a protein-tyrosine kinase.</title>
        <authorList>
            <person name="Kroiher M."/>
            <person name="Reidling J.C."/>
            <person name="Steele R.E."/>
        </authorList>
    </citation>
    <scope>NUCLEOTIDE SEQUENCE</scope>
</reference>
<accession>Q25196</accession>
<dbReference type="Gene3D" id="1.10.510.10">
    <property type="entry name" value="Transferase(Phosphotransferase) domain 1"/>
    <property type="match status" value="1"/>
</dbReference>
<dbReference type="CDD" id="cd00192">
    <property type="entry name" value="PTKc"/>
    <property type="match status" value="1"/>
</dbReference>
<protein>
    <submittedName>
        <fullName evidence="13">Putative tyrosine kinase</fullName>
    </submittedName>
</protein>
<keyword evidence="6 13" id="KW-0418">Kinase</keyword>
<evidence type="ECO:0000259" key="12">
    <source>
        <dbReference type="PROSITE" id="PS50011"/>
    </source>
</evidence>
<dbReference type="InterPro" id="IPR020635">
    <property type="entry name" value="Tyr_kinase_cat_dom"/>
</dbReference>
<evidence type="ECO:0000256" key="10">
    <source>
        <dbReference type="ARBA" id="ARBA00023137"/>
    </source>
</evidence>
<evidence type="ECO:0000256" key="1">
    <source>
        <dbReference type="ARBA" id="ARBA00004370"/>
    </source>
</evidence>
<dbReference type="RefSeq" id="NP_001296705.1">
    <property type="nucleotide sequence ID" value="NM_001309776.1"/>
</dbReference>
<dbReference type="GO" id="GO:0005886">
    <property type="term" value="C:plasma membrane"/>
    <property type="evidence" value="ECO:0007669"/>
    <property type="project" value="TreeGrafter"/>
</dbReference>
<keyword evidence="2" id="KW-0808">Transferase</keyword>
<keyword evidence="7" id="KW-0067">ATP-binding</keyword>
<dbReference type="GO" id="GO:0004714">
    <property type="term" value="F:transmembrane receptor protein tyrosine kinase activity"/>
    <property type="evidence" value="ECO:0007669"/>
    <property type="project" value="TreeGrafter"/>
</dbReference>
<dbReference type="GO" id="GO:0007169">
    <property type="term" value="P:cell surface receptor protein tyrosine kinase signaling pathway"/>
    <property type="evidence" value="ECO:0007669"/>
    <property type="project" value="TreeGrafter"/>
</dbReference>
<dbReference type="AlphaFoldDB" id="Q25196"/>
<dbReference type="InterPro" id="IPR008266">
    <property type="entry name" value="Tyr_kinase_AS"/>
</dbReference>
<evidence type="ECO:0000256" key="8">
    <source>
        <dbReference type="ARBA" id="ARBA00022989"/>
    </source>
</evidence>
<dbReference type="Pfam" id="PF07714">
    <property type="entry name" value="PK_Tyr_Ser-Thr"/>
    <property type="match status" value="1"/>
</dbReference>
<dbReference type="PROSITE" id="PS50011">
    <property type="entry name" value="PROTEIN_KINASE_DOM"/>
    <property type="match status" value="1"/>
</dbReference>
<keyword evidence="9" id="KW-0472">Membrane</keyword>
<dbReference type="GO" id="GO:0005524">
    <property type="term" value="F:ATP binding"/>
    <property type="evidence" value="ECO:0007669"/>
    <property type="project" value="UniProtKB-KW"/>
</dbReference>
<evidence type="ECO:0000256" key="6">
    <source>
        <dbReference type="ARBA" id="ARBA00022777"/>
    </source>
</evidence>
<dbReference type="SMART" id="SM00219">
    <property type="entry name" value="TyrKc"/>
    <property type="match status" value="1"/>
</dbReference>
<dbReference type="InterPro" id="IPR001245">
    <property type="entry name" value="Ser-Thr/Tyr_kinase_cat_dom"/>
</dbReference>
<evidence type="ECO:0000256" key="4">
    <source>
        <dbReference type="ARBA" id="ARBA00022729"/>
    </source>
</evidence>
<name>Q25196_HYDVU</name>
<dbReference type="SUPFAM" id="SSF56112">
    <property type="entry name" value="Protein kinase-like (PK-like)"/>
    <property type="match status" value="1"/>
</dbReference>
<dbReference type="PANTHER" id="PTHR24416">
    <property type="entry name" value="TYROSINE-PROTEIN KINASE RECEPTOR"/>
    <property type="match status" value="1"/>
</dbReference>
<dbReference type="FunFam" id="1.10.510.10:FF:000554">
    <property type="entry name" value="Predicted protein"/>
    <property type="match status" value="1"/>
</dbReference>
<dbReference type="PROSITE" id="PS00109">
    <property type="entry name" value="PROTEIN_KINASE_TYR"/>
    <property type="match status" value="1"/>
</dbReference>
<keyword evidence="5" id="KW-0547">Nucleotide-binding</keyword>
<evidence type="ECO:0000256" key="11">
    <source>
        <dbReference type="ARBA" id="ARBA00023170"/>
    </source>
</evidence>
<dbReference type="InterPro" id="IPR050122">
    <property type="entry name" value="RTK"/>
</dbReference>
<keyword evidence="3" id="KW-0812">Transmembrane</keyword>
<comment type="subcellular location">
    <subcellularLocation>
        <location evidence="1">Membrane</location>
    </subcellularLocation>
</comment>
<dbReference type="PRINTS" id="PR00109">
    <property type="entry name" value="TYRKINASE"/>
</dbReference>
<evidence type="ECO:0000256" key="9">
    <source>
        <dbReference type="ARBA" id="ARBA00023136"/>
    </source>
</evidence>
<keyword evidence="8" id="KW-1133">Transmembrane helix</keyword>
<feature type="domain" description="Protein kinase" evidence="12">
    <location>
        <begin position="1"/>
        <end position="203"/>
    </location>
</feature>
<keyword evidence="10" id="KW-0829">Tyrosine-protein kinase</keyword>
<reference evidence="13" key="2">
    <citation type="submission" date="1991-05" db="EMBL/GenBank/DDBJ databases">
        <authorList>
            <person name="Steele R.E."/>
        </authorList>
    </citation>
    <scope>NUCLEOTIDE SEQUENCE</scope>
</reference>
<organism evidence="13">
    <name type="scientific">Hydra vulgaris</name>
    <name type="common">Hydra</name>
    <name type="synonym">Hydra attenuata</name>
    <dbReference type="NCBI Taxonomy" id="6087"/>
    <lineage>
        <taxon>Eukaryota</taxon>
        <taxon>Metazoa</taxon>
        <taxon>Cnidaria</taxon>
        <taxon>Hydrozoa</taxon>
        <taxon>Hydroidolina</taxon>
        <taxon>Anthoathecata</taxon>
        <taxon>Aplanulata</taxon>
        <taxon>Hydridae</taxon>
        <taxon>Hydra</taxon>
    </lineage>
</organism>
<evidence type="ECO:0000313" key="13">
    <source>
        <dbReference type="EMBL" id="AAA29219.1"/>
    </source>
</evidence>
<dbReference type="OrthoDB" id="5984265at2759"/>
<dbReference type="EMBL" id="M64611">
    <property type="protein sequence ID" value="AAA29219.1"/>
    <property type="molecule type" value="mRNA"/>
</dbReference>
<evidence type="ECO:0000256" key="2">
    <source>
        <dbReference type="ARBA" id="ARBA00022679"/>
    </source>
</evidence>
<keyword evidence="11" id="KW-0675">Receptor</keyword>
<evidence type="ECO:0000256" key="3">
    <source>
        <dbReference type="ARBA" id="ARBA00022692"/>
    </source>
</evidence>
<dbReference type="GO" id="GO:0043235">
    <property type="term" value="C:receptor complex"/>
    <property type="evidence" value="ECO:0007669"/>
    <property type="project" value="TreeGrafter"/>
</dbReference>
<evidence type="ECO:0000256" key="5">
    <source>
        <dbReference type="ARBA" id="ARBA00022741"/>
    </source>
</evidence>
<proteinExistence type="evidence at transcript level"/>
<sequence>MIGCSTLQKPICLVVEFMENGDLLQFLKNSRTKLITSKLYEKSSVIFNPNYQNMPEEYLSSIKLVHRDLAARNILVGADKIVKISDFGLTRKVNTDLNYMGSNNRRLPIKWMSVEAIFDRTFTSYSDVWAYGIVLFEIVTLGGTPYPSISNRELLPLLKSGYRMERPDNCSQSMFDCMLNCWNEDPLQRPTFTKLREYFEELMSQSGNYLNFEISEECTYYNVPSSHSNSNDLNDVV</sequence>
<dbReference type="PANTHER" id="PTHR24416:SF550">
    <property type="entry name" value="FIBROBLAST GROWTH FACTOR RECEPTOR HOMOLOG 1-RELATED"/>
    <property type="match status" value="1"/>
</dbReference>
<dbReference type="PIRSF" id="PIRSF000654">
    <property type="entry name" value="Integrin-linked_kinase"/>
    <property type="match status" value="1"/>
</dbReference>
<dbReference type="InterPro" id="IPR011009">
    <property type="entry name" value="Kinase-like_dom_sf"/>
</dbReference>
<dbReference type="GeneID" id="100200667"/>
<keyword evidence="4" id="KW-0732">Signal</keyword>